<evidence type="ECO:0000256" key="3">
    <source>
        <dbReference type="ARBA" id="ARBA00022538"/>
    </source>
</evidence>
<dbReference type="Gene3D" id="1.20.120.350">
    <property type="entry name" value="Voltage-gated potassium channels. Chain C"/>
    <property type="match status" value="1"/>
</dbReference>
<dbReference type="InterPro" id="IPR003280">
    <property type="entry name" value="2pore_dom_K_chnl"/>
</dbReference>
<keyword evidence="8 13" id="KW-1133">Transmembrane helix</keyword>
<keyword evidence="4 13" id="KW-0812">Transmembrane</keyword>
<dbReference type="GO" id="GO:0005249">
    <property type="term" value="F:voltage-gated potassium channel activity"/>
    <property type="evidence" value="ECO:0007669"/>
    <property type="project" value="InterPro"/>
</dbReference>
<comment type="caution">
    <text evidence="15">The sequence shown here is derived from an EMBL/GenBank/DDBJ whole genome shotgun (WGS) entry which is preliminary data.</text>
</comment>
<feature type="region of interest" description="Disordered" evidence="12">
    <location>
        <begin position="1"/>
        <end position="31"/>
    </location>
</feature>
<sequence>MATISAGTRIRSRSSDDLNSVQPRTRDDATDMESLTTAAGKERFRKMLDGEGCSYVVLIGIILGTVMTVMETTPDFRDHPMLFEFMDCTLTVAFTCELALRIYASVSYADFCGNWYNLIDVFAIVPSFFQLLFMLWHAEAHKMHKAVDSIRTFRMVRLLRIARVFRVFRLMHEWNIVPQMDLLLAVLLESASNGIIIVVLLGLMSLFAACAMYIVDLPGCQGEDTATTRWYSKVTDEPSCSDKEMPFASIPAAWWWAIITMTTVGYGDVIPATLSGKIVAGLVCLLGVMVIAHGSAQFTADFRQRWLRIQATNRIKQLDDLDRMEELEIEALDKRLVGFQSSLQQLLDQVVLASRRAESRGIPHEDVAHLIQALESHGQSLSSGICNYLHEALGATLQDEAEAEERTLKGFGDLAPASPAPVVHVIPSSEPSASPSAKDAEGSSTPPAAADSESQAESAEAAAEAESPEAAPEADGPADEAEEAPGLPADGPDDQAAEVARLRAAQPLDPSRGDNDA</sequence>
<feature type="compositionally biased region" description="Low complexity" evidence="12">
    <location>
        <begin position="446"/>
        <end position="475"/>
    </location>
</feature>
<feature type="transmembrane region" description="Helical" evidence="13">
    <location>
        <begin position="194"/>
        <end position="215"/>
    </location>
</feature>
<evidence type="ECO:0000256" key="6">
    <source>
        <dbReference type="ARBA" id="ARBA00022882"/>
    </source>
</evidence>
<evidence type="ECO:0000256" key="1">
    <source>
        <dbReference type="ARBA" id="ARBA00004141"/>
    </source>
</evidence>
<dbReference type="AlphaFoldDB" id="A0A812T0C3"/>
<evidence type="ECO:0000256" key="9">
    <source>
        <dbReference type="ARBA" id="ARBA00023065"/>
    </source>
</evidence>
<keyword evidence="16" id="KW-1185">Reference proteome</keyword>
<keyword evidence="10 13" id="KW-0472">Membrane</keyword>
<keyword evidence="6" id="KW-0851">Voltage-gated channel</keyword>
<feature type="transmembrane region" description="Helical" evidence="13">
    <location>
        <begin position="52"/>
        <end position="70"/>
    </location>
</feature>
<feature type="transmembrane region" description="Helical" evidence="13">
    <location>
        <begin position="115"/>
        <end position="136"/>
    </location>
</feature>
<dbReference type="OrthoDB" id="432849at2759"/>
<dbReference type="PRINTS" id="PR00169">
    <property type="entry name" value="KCHANNEL"/>
</dbReference>
<dbReference type="SUPFAM" id="SSF81324">
    <property type="entry name" value="Voltage-gated potassium channels"/>
    <property type="match status" value="1"/>
</dbReference>
<proteinExistence type="predicted"/>
<dbReference type="GO" id="GO:0001508">
    <property type="term" value="P:action potential"/>
    <property type="evidence" value="ECO:0007669"/>
    <property type="project" value="TreeGrafter"/>
</dbReference>
<feature type="transmembrane region" description="Helical" evidence="13">
    <location>
        <begin position="253"/>
        <end position="272"/>
    </location>
</feature>
<evidence type="ECO:0000256" key="10">
    <source>
        <dbReference type="ARBA" id="ARBA00023136"/>
    </source>
</evidence>
<dbReference type="PRINTS" id="PR01333">
    <property type="entry name" value="2POREKCHANEL"/>
</dbReference>
<feature type="region of interest" description="Disordered" evidence="12">
    <location>
        <begin position="411"/>
        <end position="517"/>
    </location>
</feature>
<accession>A0A812T0C3</accession>
<evidence type="ECO:0000313" key="15">
    <source>
        <dbReference type="EMBL" id="CAE7504279.1"/>
    </source>
</evidence>
<dbReference type="PANTHER" id="PTHR11537">
    <property type="entry name" value="VOLTAGE-GATED POTASSIUM CHANNEL"/>
    <property type="match status" value="1"/>
</dbReference>
<dbReference type="Gene3D" id="1.10.287.70">
    <property type="match status" value="1"/>
</dbReference>
<keyword evidence="9" id="KW-0406">Ion transport</keyword>
<evidence type="ECO:0000256" key="13">
    <source>
        <dbReference type="SAM" id="Phobius"/>
    </source>
</evidence>
<evidence type="ECO:0000259" key="14">
    <source>
        <dbReference type="Pfam" id="PF00520"/>
    </source>
</evidence>
<feature type="transmembrane region" description="Helical" evidence="13">
    <location>
        <begin position="278"/>
        <end position="300"/>
    </location>
</feature>
<organism evidence="15 16">
    <name type="scientific">Symbiodinium natans</name>
    <dbReference type="NCBI Taxonomy" id="878477"/>
    <lineage>
        <taxon>Eukaryota</taxon>
        <taxon>Sar</taxon>
        <taxon>Alveolata</taxon>
        <taxon>Dinophyceae</taxon>
        <taxon>Suessiales</taxon>
        <taxon>Symbiodiniaceae</taxon>
        <taxon>Symbiodinium</taxon>
    </lineage>
</organism>
<keyword evidence="5" id="KW-0631">Potassium channel</keyword>
<evidence type="ECO:0000256" key="5">
    <source>
        <dbReference type="ARBA" id="ARBA00022826"/>
    </source>
</evidence>
<name>A0A812T0C3_9DINO</name>
<feature type="domain" description="Ion transport" evidence="14">
    <location>
        <begin position="54"/>
        <end position="291"/>
    </location>
</feature>
<keyword evidence="2" id="KW-0813">Transport</keyword>
<feature type="compositionally biased region" description="Low complexity" evidence="12">
    <location>
        <begin position="427"/>
        <end position="437"/>
    </location>
</feature>
<gene>
    <name evidence="15" type="primary">KCNB2</name>
    <name evidence="15" type="ORF">SNAT2548_LOCUS28240</name>
</gene>
<evidence type="ECO:0000313" key="16">
    <source>
        <dbReference type="Proteomes" id="UP000604046"/>
    </source>
</evidence>
<evidence type="ECO:0000256" key="7">
    <source>
        <dbReference type="ARBA" id="ARBA00022958"/>
    </source>
</evidence>
<keyword evidence="11" id="KW-0407">Ion channel</keyword>
<dbReference type="Pfam" id="PF00520">
    <property type="entry name" value="Ion_trans"/>
    <property type="match status" value="1"/>
</dbReference>
<dbReference type="PANTHER" id="PTHR11537:SF254">
    <property type="entry name" value="POTASSIUM VOLTAGE-GATED CHANNEL PROTEIN SHAB"/>
    <property type="match status" value="1"/>
</dbReference>
<evidence type="ECO:0000256" key="2">
    <source>
        <dbReference type="ARBA" id="ARBA00022448"/>
    </source>
</evidence>
<dbReference type="InterPro" id="IPR028325">
    <property type="entry name" value="VG_K_chnl"/>
</dbReference>
<evidence type="ECO:0000256" key="4">
    <source>
        <dbReference type="ARBA" id="ARBA00022692"/>
    </source>
</evidence>
<evidence type="ECO:0000256" key="12">
    <source>
        <dbReference type="SAM" id="MobiDB-lite"/>
    </source>
</evidence>
<keyword evidence="3" id="KW-0633">Potassium transport</keyword>
<reference evidence="15" key="1">
    <citation type="submission" date="2021-02" db="EMBL/GenBank/DDBJ databases">
        <authorList>
            <person name="Dougan E. K."/>
            <person name="Rhodes N."/>
            <person name="Thang M."/>
            <person name="Chan C."/>
        </authorList>
    </citation>
    <scope>NUCLEOTIDE SEQUENCE</scope>
</reference>
<dbReference type="InterPro" id="IPR005821">
    <property type="entry name" value="Ion_trans_dom"/>
</dbReference>
<evidence type="ECO:0000256" key="8">
    <source>
        <dbReference type="ARBA" id="ARBA00022989"/>
    </source>
</evidence>
<evidence type="ECO:0000256" key="11">
    <source>
        <dbReference type="ARBA" id="ARBA00023303"/>
    </source>
</evidence>
<dbReference type="Proteomes" id="UP000604046">
    <property type="component" value="Unassembled WGS sequence"/>
</dbReference>
<comment type="subcellular location">
    <subcellularLocation>
        <location evidence="1">Membrane</location>
        <topology evidence="1">Multi-pass membrane protein</topology>
    </subcellularLocation>
</comment>
<dbReference type="EMBL" id="CAJNDS010002509">
    <property type="protein sequence ID" value="CAE7504279.1"/>
    <property type="molecule type" value="Genomic_DNA"/>
</dbReference>
<dbReference type="GO" id="GO:0008076">
    <property type="term" value="C:voltage-gated potassium channel complex"/>
    <property type="evidence" value="ECO:0007669"/>
    <property type="project" value="InterPro"/>
</dbReference>
<protein>
    <submittedName>
        <fullName evidence="15">KCNB2 protein</fullName>
    </submittedName>
</protein>
<keyword evidence="7" id="KW-0630">Potassium</keyword>
<dbReference type="InterPro" id="IPR027359">
    <property type="entry name" value="Volt_channel_dom_sf"/>
</dbReference>